<evidence type="ECO:0000256" key="7">
    <source>
        <dbReference type="ARBA" id="ARBA00023002"/>
    </source>
</evidence>
<dbReference type="RefSeq" id="WP_128444457.1">
    <property type="nucleotide sequence ID" value="NZ_SBIP01000004.1"/>
</dbReference>
<dbReference type="Gene3D" id="2.40.30.10">
    <property type="entry name" value="Translation factors"/>
    <property type="match status" value="1"/>
</dbReference>
<name>A0A3S4UK34_9HYPH</name>
<dbReference type="InterPro" id="IPR033892">
    <property type="entry name" value="FNR_bac"/>
</dbReference>
<comment type="catalytic activity">
    <reaction evidence="8">
        <text>2 reduced [2Fe-2S]-[ferredoxin] + NADP(+) + H(+) = 2 oxidized [2Fe-2S]-[ferredoxin] + NADPH</text>
        <dbReference type="Rhea" id="RHEA:20125"/>
        <dbReference type="Rhea" id="RHEA-COMP:10000"/>
        <dbReference type="Rhea" id="RHEA-COMP:10001"/>
        <dbReference type="ChEBI" id="CHEBI:15378"/>
        <dbReference type="ChEBI" id="CHEBI:33737"/>
        <dbReference type="ChEBI" id="CHEBI:33738"/>
        <dbReference type="ChEBI" id="CHEBI:57783"/>
        <dbReference type="ChEBI" id="CHEBI:58349"/>
        <dbReference type="EC" id="1.18.1.2"/>
    </reaction>
</comment>
<feature type="domain" description="FAD-binding FR-type" evidence="9">
    <location>
        <begin position="17"/>
        <end position="117"/>
    </location>
</feature>
<dbReference type="AlphaFoldDB" id="A0A3S4UK34"/>
<dbReference type="CDD" id="cd06195">
    <property type="entry name" value="FNR1"/>
    <property type="match status" value="1"/>
</dbReference>
<evidence type="ECO:0000256" key="4">
    <source>
        <dbReference type="ARBA" id="ARBA00022630"/>
    </source>
</evidence>
<reference evidence="10 11" key="1">
    <citation type="submission" date="2019-01" db="EMBL/GenBank/DDBJ databases">
        <title>The draft genome of Rhizobium sp. 24NR.</title>
        <authorList>
            <person name="Liu L."/>
            <person name="Liang L."/>
            <person name="Shi S."/>
            <person name="Xu L."/>
            <person name="Wang X."/>
            <person name="Li L."/>
            <person name="Zhang X."/>
        </authorList>
    </citation>
    <scope>NUCLEOTIDE SEQUENCE [LARGE SCALE GENOMIC DNA]</scope>
    <source>
        <strain evidence="10 11">24NR</strain>
    </source>
</reference>
<comment type="cofactor">
    <cofactor evidence="1">
        <name>FAD</name>
        <dbReference type="ChEBI" id="CHEBI:57692"/>
    </cofactor>
</comment>
<dbReference type="Proteomes" id="UP000287687">
    <property type="component" value="Unassembled WGS sequence"/>
</dbReference>
<evidence type="ECO:0000256" key="6">
    <source>
        <dbReference type="ARBA" id="ARBA00022857"/>
    </source>
</evidence>
<comment type="caution">
    <text evidence="10">The sequence shown here is derived from an EMBL/GenBank/DDBJ whole genome shotgun (WGS) entry which is preliminary data.</text>
</comment>
<dbReference type="GO" id="GO:0042167">
    <property type="term" value="P:heme catabolic process"/>
    <property type="evidence" value="ECO:0007669"/>
    <property type="project" value="TreeGrafter"/>
</dbReference>
<organism evidence="10 11">
    <name type="scientific">Neorhizobium lilium</name>
    <dbReference type="NCBI Taxonomy" id="2503024"/>
    <lineage>
        <taxon>Bacteria</taxon>
        <taxon>Pseudomonadati</taxon>
        <taxon>Pseudomonadota</taxon>
        <taxon>Alphaproteobacteria</taxon>
        <taxon>Hyphomicrobiales</taxon>
        <taxon>Rhizobiaceae</taxon>
        <taxon>Rhizobium/Agrobacterium group</taxon>
        <taxon>Neorhizobium</taxon>
    </lineage>
</organism>
<keyword evidence="6" id="KW-0521">NADP</keyword>
<evidence type="ECO:0000256" key="3">
    <source>
        <dbReference type="ARBA" id="ARBA00013223"/>
    </source>
</evidence>
<keyword evidence="11" id="KW-1185">Reference proteome</keyword>
<evidence type="ECO:0000313" key="10">
    <source>
        <dbReference type="EMBL" id="RWX75571.1"/>
    </source>
</evidence>
<evidence type="ECO:0000256" key="8">
    <source>
        <dbReference type="ARBA" id="ARBA00047776"/>
    </source>
</evidence>
<evidence type="ECO:0000256" key="1">
    <source>
        <dbReference type="ARBA" id="ARBA00001974"/>
    </source>
</evidence>
<dbReference type="SUPFAM" id="SSF52343">
    <property type="entry name" value="Ferredoxin reductase-like, C-terminal NADP-linked domain"/>
    <property type="match status" value="1"/>
</dbReference>
<comment type="similarity">
    <text evidence="2">Belongs to the ferredoxin--NADP reductase type 1 family.</text>
</comment>
<dbReference type="Gene3D" id="3.40.50.80">
    <property type="entry name" value="Nucleotide-binding domain of ferredoxin-NADP reductase (FNR) module"/>
    <property type="match status" value="1"/>
</dbReference>
<keyword evidence="4" id="KW-0285">Flavoprotein</keyword>
<dbReference type="InterPro" id="IPR017938">
    <property type="entry name" value="Riboflavin_synthase-like_b-brl"/>
</dbReference>
<dbReference type="GO" id="GO:0034599">
    <property type="term" value="P:cellular response to oxidative stress"/>
    <property type="evidence" value="ECO:0007669"/>
    <property type="project" value="TreeGrafter"/>
</dbReference>
<protein>
    <recommendedName>
        <fullName evidence="3">ferredoxin--NADP(+) reductase</fullName>
        <ecNumber evidence="3">1.18.1.2</ecNumber>
    </recommendedName>
</protein>
<evidence type="ECO:0000256" key="2">
    <source>
        <dbReference type="ARBA" id="ARBA00008312"/>
    </source>
</evidence>
<dbReference type="PROSITE" id="PS51384">
    <property type="entry name" value="FAD_FR"/>
    <property type="match status" value="1"/>
</dbReference>
<dbReference type="SUPFAM" id="SSF63380">
    <property type="entry name" value="Riboflavin synthase domain-like"/>
    <property type="match status" value="1"/>
</dbReference>
<dbReference type="InterPro" id="IPR008333">
    <property type="entry name" value="Cbr1-like_FAD-bd_dom"/>
</dbReference>
<evidence type="ECO:0000256" key="5">
    <source>
        <dbReference type="ARBA" id="ARBA00022827"/>
    </source>
</evidence>
<dbReference type="PANTHER" id="PTHR47878:SF1">
    <property type="entry name" value="FLAVODOXIN_FERREDOXIN--NADP REDUCTASE"/>
    <property type="match status" value="1"/>
</dbReference>
<sequence length="271" mass="30239">MNAPAKTEDFVAAKIPDGVYAETVLSVDHYTDRLFRFRMTRPSGFRFRSGEFAMIGLMVGEKPVYRAYSIASPAWDEELEFFSIKVPDGPLTSHLQMIKPGDTVLMRKKPTGTLVLDALTPGKRLYMFSTGTGIAPFASLIRDPDTYDMFEEVILTHSCREVAELKYGFDLMEEIRSHEFLSEIVGTKLKHYPTVTREAYPYQGRITDLMENGKLYTDLGVPPLDPAVDRGMICGSAAMLKDTKALLEKAGLNEGANSKPAEFVIERAFVG</sequence>
<evidence type="ECO:0000313" key="11">
    <source>
        <dbReference type="Proteomes" id="UP000287687"/>
    </source>
</evidence>
<accession>A0A3S4UK34</accession>
<dbReference type="GO" id="GO:0004324">
    <property type="term" value="F:ferredoxin-NADP+ reductase activity"/>
    <property type="evidence" value="ECO:0007669"/>
    <property type="project" value="UniProtKB-EC"/>
</dbReference>
<dbReference type="InterPro" id="IPR017927">
    <property type="entry name" value="FAD-bd_FR_type"/>
</dbReference>
<dbReference type="InterPro" id="IPR051930">
    <property type="entry name" value="FNR_type-1"/>
</dbReference>
<dbReference type="EMBL" id="SBIP01000004">
    <property type="protein sequence ID" value="RWX75571.1"/>
    <property type="molecule type" value="Genomic_DNA"/>
</dbReference>
<keyword evidence="5" id="KW-0274">FAD</keyword>
<evidence type="ECO:0000259" key="9">
    <source>
        <dbReference type="PROSITE" id="PS51384"/>
    </source>
</evidence>
<dbReference type="OrthoDB" id="9784483at2"/>
<dbReference type="PANTHER" id="PTHR47878">
    <property type="entry name" value="OXIDOREDUCTASE FAD/NAD(P)-BINDING DOMAIN PROTEIN"/>
    <property type="match status" value="1"/>
</dbReference>
<keyword evidence="7" id="KW-0560">Oxidoreductase</keyword>
<dbReference type="EC" id="1.18.1.2" evidence="3"/>
<dbReference type="InterPro" id="IPR039261">
    <property type="entry name" value="FNR_nucleotide-bd"/>
</dbReference>
<dbReference type="Pfam" id="PF00970">
    <property type="entry name" value="FAD_binding_6"/>
    <property type="match status" value="1"/>
</dbReference>
<gene>
    <name evidence="10" type="ORF">EPK99_17895</name>
</gene>
<proteinExistence type="inferred from homology"/>